<dbReference type="PANTHER" id="PTHR11731:SF193">
    <property type="entry name" value="DIPEPTIDYL PEPTIDASE 9"/>
    <property type="match status" value="1"/>
</dbReference>
<dbReference type="OrthoDB" id="108903at2"/>
<feature type="domain" description="Peptidase S9 prolyl oligopeptidase catalytic" evidence="3">
    <location>
        <begin position="655"/>
        <end position="835"/>
    </location>
</feature>
<keyword evidence="6" id="KW-1185">Reference proteome</keyword>
<dbReference type="PANTHER" id="PTHR11731">
    <property type="entry name" value="PROTEASE FAMILY S9B,C DIPEPTIDYL-PEPTIDASE IV-RELATED"/>
    <property type="match status" value="1"/>
</dbReference>
<keyword evidence="1" id="KW-0645">Protease</keyword>
<dbReference type="GO" id="GO:0004252">
    <property type="term" value="F:serine-type endopeptidase activity"/>
    <property type="evidence" value="ECO:0007669"/>
    <property type="project" value="InterPro"/>
</dbReference>
<proteinExistence type="predicted"/>
<dbReference type="SUPFAM" id="SSF53474">
    <property type="entry name" value="alpha/beta-Hydrolases"/>
    <property type="match status" value="1"/>
</dbReference>
<dbReference type="Gene3D" id="3.40.50.1820">
    <property type="entry name" value="alpha/beta hydrolase"/>
    <property type="match status" value="1"/>
</dbReference>
<dbReference type="Pfam" id="PF00930">
    <property type="entry name" value="DPPIV_N"/>
    <property type="match status" value="1"/>
</dbReference>
<reference evidence="6" key="1">
    <citation type="submission" date="2017-06" db="EMBL/GenBank/DDBJ databases">
        <title>Genome analysis of Fimbriiglobus ruber SP5, the first member of the order Planctomycetales with confirmed chitinolytic capability.</title>
        <authorList>
            <person name="Ravin N.V."/>
            <person name="Rakitin A.L."/>
            <person name="Ivanova A.A."/>
            <person name="Beletsky A.V."/>
            <person name="Kulichevskaya I.S."/>
            <person name="Mardanov A.V."/>
            <person name="Dedysh S.N."/>
        </authorList>
    </citation>
    <scope>NUCLEOTIDE SEQUENCE [LARGE SCALE GENOMIC DNA]</scope>
    <source>
        <strain evidence="6">SP5</strain>
    </source>
</reference>
<comment type="caution">
    <text evidence="5">The sequence shown here is derived from an EMBL/GenBank/DDBJ whole genome shotgun (WGS) entry which is preliminary data.</text>
</comment>
<dbReference type="InterPro" id="IPR050278">
    <property type="entry name" value="Serine_Prot_S9B/DPPIV"/>
</dbReference>
<dbReference type="Gene3D" id="2.140.10.30">
    <property type="entry name" value="Dipeptidylpeptidase IV, N-terminal domain"/>
    <property type="match status" value="1"/>
</dbReference>
<dbReference type="Pfam" id="PF00326">
    <property type="entry name" value="Peptidase_S9"/>
    <property type="match status" value="1"/>
</dbReference>
<evidence type="ECO:0000259" key="3">
    <source>
        <dbReference type="Pfam" id="PF00326"/>
    </source>
</evidence>
<dbReference type="EMBL" id="NIDE01000003">
    <property type="protein sequence ID" value="OWK44340.1"/>
    <property type="molecule type" value="Genomic_DNA"/>
</dbReference>
<dbReference type="PROSITE" id="PS00708">
    <property type="entry name" value="PRO_ENDOPEP_SER"/>
    <property type="match status" value="1"/>
</dbReference>
<dbReference type="InterPro" id="IPR029058">
    <property type="entry name" value="AB_hydrolase_fold"/>
</dbReference>
<accession>A0A225DSA6</accession>
<evidence type="ECO:0000256" key="2">
    <source>
        <dbReference type="ARBA" id="ARBA00022801"/>
    </source>
</evidence>
<feature type="domain" description="Dipeptidylpeptidase IV N-terminal" evidence="4">
    <location>
        <begin position="259"/>
        <end position="569"/>
    </location>
</feature>
<dbReference type="InterPro" id="IPR002471">
    <property type="entry name" value="Pept_S9_AS"/>
</dbReference>
<dbReference type="GO" id="GO:0008239">
    <property type="term" value="F:dipeptidyl-peptidase activity"/>
    <property type="evidence" value="ECO:0007669"/>
    <property type="project" value="TreeGrafter"/>
</dbReference>
<dbReference type="AlphaFoldDB" id="A0A225DSA6"/>
<name>A0A225DSA6_9BACT</name>
<dbReference type="GO" id="GO:0006508">
    <property type="term" value="P:proteolysis"/>
    <property type="evidence" value="ECO:0007669"/>
    <property type="project" value="UniProtKB-KW"/>
</dbReference>
<evidence type="ECO:0000313" key="6">
    <source>
        <dbReference type="Proteomes" id="UP000214646"/>
    </source>
</evidence>
<gene>
    <name evidence="5" type="ORF">FRUB_02272</name>
</gene>
<dbReference type="SUPFAM" id="SSF82171">
    <property type="entry name" value="DPP6 N-terminal domain-like"/>
    <property type="match status" value="1"/>
</dbReference>
<dbReference type="InterPro" id="IPR001375">
    <property type="entry name" value="Peptidase_S9_cat"/>
</dbReference>
<protein>
    <submittedName>
        <fullName evidence="5">Dipeptidyl peptidase IV</fullName>
    </submittedName>
</protein>
<sequence>MGLRVDWLAVRIVGHRPIILSIVWIALSVTSANAQEKPSGAYVVRPASPAVIDALRAEKIPLEELREDCELSGEVYELGQTVSTPATAREKVSAGSLLVRQSPSTARLLAPDAVSSFASKPVRVMRLTVAPTALVGPAPAATKDRPAKKPITVDVMLASRGLGGGPGITVEWLADGEHFLQTKQGKLYKVHARSGRAEAFVDPDKLRKSLAALSDLAPTAVDQIVKSPSYRMNHPRTATLVNVGQDLALAHFDGSPAVRLTRSASGKESISFSPGDKSIAFTRSGNLFAVDLATQAETALTADGGGEVLNGHADWVYEEELFHRNGRAYWWSPDGTAVVFLRLDDKPVPKFAVAAAFPNEGQLETISYPKAGAANPFVKIGVAHVAGGAVRYLDLPGYPPDSTLVSRVGWVGKTNTVFAYVQNREQTWLDFVTWPDPAAAPVKLFRETTKAWVEDLGEPHFLADGSFLILSERTGWKHVYHYAADGKLIRAVTGGEWVVQSIERIDEAAGWVYFTGTKDGPARTHLYRTLLDGPAVERITGPATTTHRITLAPKGSLFVDRFSDDTTPPRTSLFEIGGAAVRVLDSNPGRDVEQYTFGRYERTTITTKDEFVLEAAVTYPPDFDPKAKYPIWVLTYAGPHAPTVHDGWAPRLLEQTLAHSGIVVLRVDPRSASGKGAQSAWACYKHLGVQELKDLEEAVDWICKNSWADSSRVGISGHSYGGYISAYALTHSKKFAAAIAGAPVTDWRLYDSIYTERYMGLPKDNKEGYDKSSVVKAAANLHGKLLIVHGLIDDNVHFQNSAQLIDALERAGKDFEVMIYPRYRHGIVDPHYPRLQVKFIQRTMGVK</sequence>
<evidence type="ECO:0000256" key="1">
    <source>
        <dbReference type="ARBA" id="ARBA00022670"/>
    </source>
</evidence>
<dbReference type="RefSeq" id="WP_088253627.1">
    <property type="nucleotide sequence ID" value="NZ_NIDE01000003.1"/>
</dbReference>
<evidence type="ECO:0000259" key="4">
    <source>
        <dbReference type="Pfam" id="PF00930"/>
    </source>
</evidence>
<evidence type="ECO:0000313" key="5">
    <source>
        <dbReference type="EMBL" id="OWK44340.1"/>
    </source>
</evidence>
<keyword evidence="2" id="KW-0378">Hydrolase</keyword>
<organism evidence="5 6">
    <name type="scientific">Fimbriiglobus ruber</name>
    <dbReference type="NCBI Taxonomy" id="1908690"/>
    <lineage>
        <taxon>Bacteria</taxon>
        <taxon>Pseudomonadati</taxon>
        <taxon>Planctomycetota</taxon>
        <taxon>Planctomycetia</taxon>
        <taxon>Gemmatales</taxon>
        <taxon>Gemmataceae</taxon>
        <taxon>Fimbriiglobus</taxon>
    </lineage>
</organism>
<dbReference type="Proteomes" id="UP000214646">
    <property type="component" value="Unassembled WGS sequence"/>
</dbReference>
<dbReference type="InterPro" id="IPR002469">
    <property type="entry name" value="Peptidase_S9B_N"/>
</dbReference>